<dbReference type="Gene3D" id="1.25.40.10">
    <property type="entry name" value="Tetratricopeptide repeat domain"/>
    <property type="match status" value="2"/>
</dbReference>
<keyword evidence="4" id="KW-1185">Reference proteome</keyword>
<feature type="repeat" description="TPR" evidence="1">
    <location>
        <begin position="157"/>
        <end position="190"/>
    </location>
</feature>
<reference evidence="3 4" key="1">
    <citation type="submission" date="2009-01" db="EMBL/GenBank/DDBJ databases">
        <title>Complete sequence of Geobacter sp. FRC-32.</title>
        <authorList>
            <consortium name="US DOE Joint Genome Institute"/>
            <person name="Lucas S."/>
            <person name="Copeland A."/>
            <person name="Lapidus A."/>
            <person name="Glavina del Rio T."/>
            <person name="Dalin E."/>
            <person name="Tice H."/>
            <person name="Bruce D."/>
            <person name="Goodwin L."/>
            <person name="Pitluck S."/>
            <person name="Saunders E."/>
            <person name="Brettin T."/>
            <person name="Detter J.C."/>
            <person name="Han C."/>
            <person name="Larimer F."/>
            <person name="Land M."/>
            <person name="Hauser L."/>
            <person name="Kyrpides N."/>
            <person name="Ovchinnikova G."/>
            <person name="Kostka J."/>
            <person name="Richardson P."/>
        </authorList>
    </citation>
    <scope>NUCLEOTIDE SEQUENCE [LARGE SCALE GENOMIC DNA]</scope>
    <source>
        <strain evidence="4">DSM 22248 / JCM 15807 / FRC-32</strain>
    </source>
</reference>
<proteinExistence type="predicted"/>
<accession>B9M6J4</accession>
<dbReference type="STRING" id="316067.Geob_1696"/>
<name>B9M6J4_GEODF</name>
<dbReference type="InterPro" id="IPR019734">
    <property type="entry name" value="TPR_rpt"/>
</dbReference>
<keyword evidence="2" id="KW-0732">Signal</keyword>
<dbReference type="SUPFAM" id="SSF48452">
    <property type="entry name" value="TPR-like"/>
    <property type="match status" value="1"/>
</dbReference>
<dbReference type="TCDB" id="1.B.55.2.3">
    <property type="family name" value="the poly acetyl glucosamine porin (pgaa) family"/>
</dbReference>
<dbReference type="Pfam" id="PF13174">
    <property type="entry name" value="TPR_6"/>
    <property type="match status" value="1"/>
</dbReference>
<dbReference type="SMART" id="SM00028">
    <property type="entry name" value="TPR"/>
    <property type="match status" value="4"/>
</dbReference>
<evidence type="ECO:0000313" key="3">
    <source>
        <dbReference type="EMBL" id="ACM20054.1"/>
    </source>
</evidence>
<sequence>MPRILLLLMVFLLPSTALAGQEQLELGINEYQAERFEEAQEILAAAQKEQPTSSAVAYHLGLALKQTGNLEQAVANLKMSLKLEPMVSDAYPELIELLYLQNDFAEAGKFIAMAESAGVKPARVAFLKGQVLAGNDNSEGAVAALIKAKEIDPALAQQADFQIAQIYLKQGDRDKAQESLKSVISGDPSSELAGFAREYERRLTAAAPRNWHIFAGVNLQYDDNVVVKPSQDVPGLFLPTPHDWSSNQNLRILYEMPARGPWLFNGQYSLYNNSYFKRDEYSQLSQGVTLAPAYRLTPQLMFSLPVSFNYTLLSYEAYSNQVTVKPTATAFFASDHLGQASFGYSRRNYLQNTVSSENRDADGYAGQMGYIYLFAEERGFFNLRYEFSLEDAQGNNWSYLGNRLNADLLLPLASRTSVIISLEGFWQNYLNNHTVYGMKREDATYAATVNLSHELTDGIFVNFQYFHASDFSNLALYEYDRNVYSTGVEVRF</sequence>
<feature type="chain" id="PRO_5002886569" evidence="2">
    <location>
        <begin position="20"/>
        <end position="492"/>
    </location>
</feature>
<protein>
    <submittedName>
        <fullName evidence="3">TPR domain protein</fullName>
    </submittedName>
</protein>
<evidence type="ECO:0000256" key="2">
    <source>
        <dbReference type="SAM" id="SignalP"/>
    </source>
</evidence>
<dbReference type="EMBL" id="CP001390">
    <property type="protein sequence ID" value="ACM20054.1"/>
    <property type="molecule type" value="Genomic_DNA"/>
</dbReference>
<dbReference type="PROSITE" id="PS50005">
    <property type="entry name" value="TPR"/>
    <property type="match status" value="2"/>
</dbReference>
<dbReference type="RefSeq" id="WP_012646783.1">
    <property type="nucleotide sequence ID" value="NC_011979.1"/>
</dbReference>
<dbReference type="InterPro" id="IPR011990">
    <property type="entry name" value="TPR-like_helical_dom_sf"/>
</dbReference>
<dbReference type="OrthoDB" id="5390543at2"/>
<dbReference type="Pfam" id="PF13432">
    <property type="entry name" value="TPR_16"/>
    <property type="match status" value="1"/>
</dbReference>
<dbReference type="eggNOG" id="COG0457">
    <property type="taxonomic scope" value="Bacteria"/>
</dbReference>
<evidence type="ECO:0000313" key="4">
    <source>
        <dbReference type="Proteomes" id="UP000007721"/>
    </source>
</evidence>
<dbReference type="Proteomes" id="UP000007721">
    <property type="component" value="Chromosome"/>
</dbReference>
<gene>
    <name evidence="3" type="ordered locus">Geob_1696</name>
</gene>
<dbReference type="KEGG" id="geo:Geob_1696"/>
<feature type="repeat" description="TPR" evidence="1">
    <location>
        <begin position="54"/>
        <end position="87"/>
    </location>
</feature>
<dbReference type="HOGENOM" id="CLU_554081_0_0_7"/>
<keyword evidence="1" id="KW-0802">TPR repeat</keyword>
<evidence type="ECO:0000256" key="1">
    <source>
        <dbReference type="PROSITE-ProRule" id="PRU00339"/>
    </source>
</evidence>
<dbReference type="AlphaFoldDB" id="B9M6J4"/>
<organism evidence="3 4">
    <name type="scientific">Geotalea daltonii (strain DSM 22248 / JCM 15807 / FRC-32)</name>
    <name type="common">Geobacter daltonii</name>
    <dbReference type="NCBI Taxonomy" id="316067"/>
    <lineage>
        <taxon>Bacteria</taxon>
        <taxon>Pseudomonadati</taxon>
        <taxon>Thermodesulfobacteriota</taxon>
        <taxon>Desulfuromonadia</taxon>
        <taxon>Geobacterales</taxon>
        <taxon>Geobacteraceae</taxon>
        <taxon>Geotalea</taxon>
    </lineage>
</organism>
<feature type="signal peptide" evidence="2">
    <location>
        <begin position="1"/>
        <end position="19"/>
    </location>
</feature>